<feature type="non-terminal residue" evidence="1">
    <location>
        <position position="121"/>
    </location>
</feature>
<name>A0A371E6E1_MUCPR</name>
<dbReference type="EMBL" id="QJKJ01016034">
    <property type="protein sequence ID" value="RDX61606.1"/>
    <property type="molecule type" value="Genomic_DNA"/>
</dbReference>
<comment type="caution">
    <text evidence="1">The sequence shown here is derived from an EMBL/GenBank/DDBJ whole genome shotgun (WGS) entry which is preliminary data.</text>
</comment>
<keyword evidence="2" id="KW-1185">Reference proteome</keyword>
<organism evidence="1 2">
    <name type="scientific">Mucuna pruriens</name>
    <name type="common">Velvet bean</name>
    <name type="synonym">Dolichos pruriens</name>
    <dbReference type="NCBI Taxonomy" id="157652"/>
    <lineage>
        <taxon>Eukaryota</taxon>
        <taxon>Viridiplantae</taxon>
        <taxon>Streptophyta</taxon>
        <taxon>Embryophyta</taxon>
        <taxon>Tracheophyta</taxon>
        <taxon>Spermatophyta</taxon>
        <taxon>Magnoliopsida</taxon>
        <taxon>eudicotyledons</taxon>
        <taxon>Gunneridae</taxon>
        <taxon>Pentapetalae</taxon>
        <taxon>rosids</taxon>
        <taxon>fabids</taxon>
        <taxon>Fabales</taxon>
        <taxon>Fabaceae</taxon>
        <taxon>Papilionoideae</taxon>
        <taxon>50 kb inversion clade</taxon>
        <taxon>NPAAA clade</taxon>
        <taxon>indigoferoid/millettioid clade</taxon>
        <taxon>Phaseoleae</taxon>
        <taxon>Mucuna</taxon>
    </lineage>
</organism>
<evidence type="ECO:0000313" key="2">
    <source>
        <dbReference type="Proteomes" id="UP000257109"/>
    </source>
</evidence>
<evidence type="ECO:0000313" key="1">
    <source>
        <dbReference type="EMBL" id="RDX61606.1"/>
    </source>
</evidence>
<dbReference type="STRING" id="157652.A0A371E6E1"/>
<gene>
    <name evidence="1" type="ORF">CR513_60147</name>
</gene>
<accession>A0A371E6E1</accession>
<dbReference type="AlphaFoldDB" id="A0A371E6E1"/>
<dbReference type="PANTHER" id="PTHR31170">
    <property type="entry name" value="BNAC04G53230D PROTEIN"/>
    <property type="match status" value="1"/>
</dbReference>
<sequence>QNEKIIRKFYPEEKGPVTDVNPIGNSPVSPSKCLFDLKFHKGVLTMPWFKVHSSTEIFIRNIVAFEQCHHPSSPYITEYIKILDFLINIGKDVSILEHKKIIVNLLGDDDKVATMFICLNF</sequence>
<proteinExistence type="predicted"/>
<protein>
    <submittedName>
        <fullName evidence="1">Uncharacterized protein</fullName>
    </submittedName>
</protein>
<dbReference type="Proteomes" id="UP000257109">
    <property type="component" value="Unassembled WGS sequence"/>
</dbReference>
<feature type="non-terminal residue" evidence="1">
    <location>
        <position position="1"/>
    </location>
</feature>
<dbReference type="PANTHER" id="PTHR31170:SF9">
    <property type="entry name" value="PROTEIN, PUTATIVE (DUF247)-RELATED"/>
    <property type="match status" value="1"/>
</dbReference>
<dbReference type="Pfam" id="PF03140">
    <property type="entry name" value="DUF247"/>
    <property type="match status" value="1"/>
</dbReference>
<dbReference type="OrthoDB" id="672127at2759"/>
<dbReference type="InterPro" id="IPR004158">
    <property type="entry name" value="DUF247_pln"/>
</dbReference>
<reference evidence="1" key="1">
    <citation type="submission" date="2018-05" db="EMBL/GenBank/DDBJ databases">
        <title>Draft genome of Mucuna pruriens seed.</title>
        <authorList>
            <person name="Nnadi N.E."/>
            <person name="Vos R."/>
            <person name="Hasami M.H."/>
            <person name="Devisetty U.K."/>
            <person name="Aguiy J.C."/>
        </authorList>
    </citation>
    <scope>NUCLEOTIDE SEQUENCE [LARGE SCALE GENOMIC DNA]</scope>
    <source>
        <strain evidence="1">JCA_2017</strain>
    </source>
</reference>